<evidence type="ECO:0000256" key="1">
    <source>
        <dbReference type="SAM" id="Phobius"/>
    </source>
</evidence>
<dbReference type="Proteomes" id="UP001235966">
    <property type="component" value="Unassembled WGS sequence"/>
</dbReference>
<accession>A0ABT9NA96</accession>
<comment type="caution">
    <text evidence="3">The sequence shown here is derived from an EMBL/GenBank/DDBJ whole genome shotgun (WGS) entry which is preliminary data.</text>
</comment>
<dbReference type="Pfam" id="PF03703">
    <property type="entry name" value="bPH_2"/>
    <property type="match status" value="1"/>
</dbReference>
<feature type="domain" description="YdbS-like PH" evidence="2">
    <location>
        <begin position="81"/>
        <end position="152"/>
    </location>
</feature>
<organism evidence="3 4">
    <name type="scientific">Arcanobacterium wilhelmae</name>
    <dbReference type="NCBI Taxonomy" id="1803177"/>
    <lineage>
        <taxon>Bacteria</taxon>
        <taxon>Bacillati</taxon>
        <taxon>Actinomycetota</taxon>
        <taxon>Actinomycetes</taxon>
        <taxon>Actinomycetales</taxon>
        <taxon>Actinomycetaceae</taxon>
        <taxon>Arcanobacterium</taxon>
    </lineage>
</organism>
<reference evidence="3 4" key="1">
    <citation type="submission" date="2023-07" db="EMBL/GenBank/DDBJ databases">
        <title>Sequencing the genomes of 1000 actinobacteria strains.</title>
        <authorList>
            <person name="Klenk H.-P."/>
        </authorList>
    </citation>
    <scope>NUCLEOTIDE SEQUENCE [LARGE SCALE GENOMIC DNA]</scope>
    <source>
        <strain evidence="3 4">DSM 102162</strain>
    </source>
</reference>
<dbReference type="EMBL" id="JAUSQW010000001">
    <property type="protein sequence ID" value="MDP9800612.1"/>
    <property type="molecule type" value="Genomic_DNA"/>
</dbReference>
<name>A0ABT9NA96_9ACTO</name>
<dbReference type="InterPro" id="IPR005182">
    <property type="entry name" value="YdbS-like_PH"/>
</dbReference>
<protein>
    <submittedName>
        <fullName evidence="3">Membrane protein YdbS with pleckstrin-like domain</fullName>
    </submittedName>
</protein>
<sequence length="166" mass="18153">MRNELTSAEFTPVDPRYRKVVNIYIVITALCLVMPALIFATVSTFVWGSIATWILWGVTVAGILLTVWAAWIMRRQVGALGYSEGAEELLVRRGVMFKNVVVVPYGRMQQVNVSAGPILGHYGLASVELVTASPSTNATIHGVSSEEADRLRLKLTQLGNSMMEGL</sequence>
<keyword evidence="4" id="KW-1185">Reference proteome</keyword>
<proteinExistence type="predicted"/>
<evidence type="ECO:0000313" key="4">
    <source>
        <dbReference type="Proteomes" id="UP001235966"/>
    </source>
</evidence>
<feature type="transmembrane region" description="Helical" evidence="1">
    <location>
        <begin position="53"/>
        <end position="73"/>
    </location>
</feature>
<dbReference type="PANTHER" id="PTHR34473">
    <property type="entry name" value="UPF0699 TRANSMEMBRANE PROTEIN YDBS"/>
    <property type="match status" value="1"/>
</dbReference>
<dbReference type="PANTHER" id="PTHR34473:SF3">
    <property type="entry name" value="TRANSMEMBRANE PROTEIN-RELATED"/>
    <property type="match status" value="1"/>
</dbReference>
<keyword evidence="1" id="KW-0472">Membrane</keyword>
<feature type="transmembrane region" description="Helical" evidence="1">
    <location>
        <begin position="21"/>
        <end position="47"/>
    </location>
</feature>
<gene>
    <name evidence="3" type="ORF">J2S49_000688</name>
</gene>
<evidence type="ECO:0000313" key="3">
    <source>
        <dbReference type="EMBL" id="MDP9800612.1"/>
    </source>
</evidence>
<evidence type="ECO:0000259" key="2">
    <source>
        <dbReference type="Pfam" id="PF03703"/>
    </source>
</evidence>
<dbReference type="RefSeq" id="WP_278057974.1">
    <property type="nucleotide sequence ID" value="NZ_CP121247.1"/>
</dbReference>
<keyword evidence="1" id="KW-0812">Transmembrane</keyword>
<keyword evidence="1" id="KW-1133">Transmembrane helix</keyword>